<dbReference type="RefSeq" id="WP_069623645.1">
    <property type="nucleotide sequence ID" value="NZ_LPWD01000159.1"/>
</dbReference>
<feature type="domain" description="B12-binding N-terminal" evidence="1">
    <location>
        <begin position="69"/>
        <end position="131"/>
    </location>
</feature>
<organism evidence="3 4">
    <name type="scientific">Methyloceanibacter marginalis</name>
    <dbReference type="NCBI Taxonomy" id="1774971"/>
    <lineage>
        <taxon>Bacteria</taxon>
        <taxon>Pseudomonadati</taxon>
        <taxon>Pseudomonadota</taxon>
        <taxon>Alphaproteobacteria</taxon>
        <taxon>Hyphomicrobiales</taxon>
        <taxon>Hyphomicrobiaceae</taxon>
        <taxon>Methyloceanibacter</taxon>
    </lineage>
</organism>
<dbReference type="Gene3D" id="1.10.1660.10">
    <property type="match status" value="1"/>
</dbReference>
<dbReference type="InterPro" id="IPR036594">
    <property type="entry name" value="Meth_synthase_dom"/>
</dbReference>
<feature type="domain" description="Helix-turn-helix" evidence="2">
    <location>
        <begin position="7"/>
        <end position="54"/>
    </location>
</feature>
<keyword evidence="4" id="KW-1185">Reference proteome</keyword>
<dbReference type="InterPro" id="IPR036724">
    <property type="entry name" value="Cobalamin-bd_sf"/>
</dbReference>
<proteinExistence type="predicted"/>
<dbReference type="CDD" id="cd04762">
    <property type="entry name" value="HTH_MerR-trunc"/>
    <property type="match status" value="1"/>
</dbReference>
<dbReference type="GO" id="GO:0046872">
    <property type="term" value="F:metal ion binding"/>
    <property type="evidence" value="ECO:0007669"/>
    <property type="project" value="InterPro"/>
</dbReference>
<dbReference type="Pfam" id="PF02607">
    <property type="entry name" value="B12-binding_2"/>
    <property type="match status" value="1"/>
</dbReference>
<dbReference type="NCBIfam" id="TIGR01764">
    <property type="entry name" value="excise"/>
    <property type="match status" value="1"/>
</dbReference>
<dbReference type="AlphaFoldDB" id="A0A1E3WBQ8"/>
<protein>
    <submittedName>
        <fullName evidence="3">Uncharacterized protein</fullName>
    </submittedName>
</protein>
<evidence type="ECO:0000259" key="2">
    <source>
        <dbReference type="Pfam" id="PF12728"/>
    </source>
</evidence>
<dbReference type="InterPro" id="IPR041657">
    <property type="entry name" value="HTH_17"/>
</dbReference>
<dbReference type="InterPro" id="IPR003759">
    <property type="entry name" value="Cbl-bd_cap"/>
</dbReference>
<evidence type="ECO:0000313" key="3">
    <source>
        <dbReference type="EMBL" id="ODS03160.1"/>
    </source>
</evidence>
<evidence type="ECO:0000313" key="4">
    <source>
        <dbReference type="Proteomes" id="UP000095042"/>
    </source>
</evidence>
<dbReference type="OrthoDB" id="9802944at2"/>
<sequence length="259" mass="27629">MSEMMVSAGEAARRLGVAPATIQRWVDSGVLHAERTPGGHRRIYVTELRRLIAASRPAELSGPLAAWFDVLMTGDPAKVKAALIASRQQTGAWAETADEVASAIAEIGRQWEAGACQVFEEHAATEALRRAAASCAGEMRHADNAPRAALFTIENERHTLGLALAELVMAEAGWRPLWIGEGPPADELGLLVAKCKPDTLLVSASAASPPASIARYQIPLTEVASREGLDLILAGGGSWKRDPAVKRVITFKELREALA</sequence>
<dbReference type="SUPFAM" id="SSF52242">
    <property type="entry name" value="Cobalamin (vitamin B12)-binding domain"/>
    <property type="match status" value="1"/>
</dbReference>
<dbReference type="Pfam" id="PF12728">
    <property type="entry name" value="HTH_17"/>
    <property type="match status" value="1"/>
</dbReference>
<gene>
    <name evidence="3" type="ORF">AUC71_11195</name>
</gene>
<dbReference type="Gene3D" id="1.10.1240.10">
    <property type="entry name" value="Methionine synthase domain"/>
    <property type="match status" value="1"/>
</dbReference>
<comment type="caution">
    <text evidence="3">The sequence shown here is derived from an EMBL/GenBank/DDBJ whole genome shotgun (WGS) entry which is preliminary data.</text>
</comment>
<dbReference type="EMBL" id="LPWD01000159">
    <property type="protein sequence ID" value="ODS03160.1"/>
    <property type="molecule type" value="Genomic_DNA"/>
</dbReference>
<dbReference type="InterPro" id="IPR010093">
    <property type="entry name" value="SinI_DNA-bd"/>
</dbReference>
<reference evidence="3 4" key="1">
    <citation type="journal article" date="2016" name="Environ. Microbiol.">
        <title>New Methyloceanibacter diversity from North Sea sediments includes methanotroph containing solely the soluble methane monooxygenase.</title>
        <authorList>
            <person name="Vekeman B."/>
            <person name="Kerckhof F.M."/>
            <person name="Cremers G."/>
            <person name="de Vos P."/>
            <person name="Vandamme P."/>
            <person name="Boon N."/>
            <person name="Op den Camp H.J."/>
            <person name="Heylen K."/>
        </authorList>
    </citation>
    <scope>NUCLEOTIDE SEQUENCE [LARGE SCALE GENOMIC DNA]</scope>
    <source>
        <strain evidence="3 4">R-67177</strain>
    </source>
</reference>
<dbReference type="SUPFAM" id="SSF46955">
    <property type="entry name" value="Putative DNA-binding domain"/>
    <property type="match status" value="1"/>
</dbReference>
<accession>A0A1E3WBQ8</accession>
<dbReference type="Proteomes" id="UP000095042">
    <property type="component" value="Unassembled WGS sequence"/>
</dbReference>
<dbReference type="InterPro" id="IPR009061">
    <property type="entry name" value="DNA-bd_dom_put_sf"/>
</dbReference>
<dbReference type="GO" id="GO:0031419">
    <property type="term" value="F:cobalamin binding"/>
    <property type="evidence" value="ECO:0007669"/>
    <property type="project" value="InterPro"/>
</dbReference>
<dbReference type="Gene3D" id="3.40.50.280">
    <property type="entry name" value="Cobalamin-binding domain"/>
    <property type="match status" value="1"/>
</dbReference>
<dbReference type="GO" id="GO:0003677">
    <property type="term" value="F:DNA binding"/>
    <property type="evidence" value="ECO:0007669"/>
    <property type="project" value="InterPro"/>
</dbReference>
<evidence type="ECO:0000259" key="1">
    <source>
        <dbReference type="Pfam" id="PF02607"/>
    </source>
</evidence>
<name>A0A1E3WBQ8_9HYPH</name>